<dbReference type="EMBL" id="WKRD01000004">
    <property type="protein sequence ID" value="MSC57137.1"/>
    <property type="molecule type" value="Genomic_DNA"/>
</dbReference>
<dbReference type="EMBL" id="CZBU01000001">
    <property type="protein sequence ID" value="CUQ74671.1"/>
    <property type="molecule type" value="Genomic_DNA"/>
</dbReference>
<evidence type="ECO:0000313" key="1">
    <source>
        <dbReference type="EMBL" id="CUQ74671.1"/>
    </source>
</evidence>
<accession>A0A174YSC3</accession>
<dbReference type="Proteomes" id="UP000095621">
    <property type="component" value="Unassembled WGS sequence"/>
</dbReference>
<evidence type="ECO:0000313" key="4">
    <source>
        <dbReference type="Proteomes" id="UP000481964"/>
    </source>
</evidence>
<dbReference type="RefSeq" id="WP_154300709.1">
    <property type="nucleotide sequence ID" value="NZ_CZBU01000001.1"/>
</dbReference>
<evidence type="ECO:0000313" key="2">
    <source>
        <dbReference type="EMBL" id="MSC57137.1"/>
    </source>
</evidence>
<name>A0A174YSC3_9FIRM</name>
<evidence type="ECO:0000313" key="3">
    <source>
        <dbReference type="Proteomes" id="UP000095621"/>
    </source>
</evidence>
<dbReference type="AlphaFoldDB" id="A0A174YSC3"/>
<sequence length="54" mass="6004">MYDGDNHFPHDGKQGRCGSGEGYSWDDNDYRPDGCLELPSILSIACRSVAKRRG</sequence>
<protein>
    <submittedName>
        <fullName evidence="1">Uncharacterized protein</fullName>
    </submittedName>
</protein>
<reference evidence="1 3" key="1">
    <citation type="submission" date="2015-09" db="EMBL/GenBank/DDBJ databases">
        <authorList>
            <consortium name="Pathogen Informatics"/>
        </authorList>
    </citation>
    <scope>NUCLEOTIDE SEQUENCE [LARGE SCALE GENOMIC DNA]</scope>
    <source>
        <strain evidence="1 3">2789STDY5834875</strain>
    </source>
</reference>
<proteinExistence type="predicted"/>
<dbReference type="Proteomes" id="UP000481964">
    <property type="component" value="Unassembled WGS sequence"/>
</dbReference>
<gene>
    <name evidence="1" type="ORF">ERS852490_00058</name>
    <name evidence="2" type="ORF">GKE48_06665</name>
</gene>
<reference evidence="2 4" key="2">
    <citation type="journal article" date="2019" name="Nat. Med.">
        <title>A library of human gut bacterial isolates paired with longitudinal multiomics data enables mechanistic microbiome research.</title>
        <authorList>
            <person name="Poyet M."/>
            <person name="Groussin M."/>
            <person name="Gibbons S.M."/>
            <person name="Avila-Pacheco J."/>
            <person name="Jiang X."/>
            <person name="Kearney S.M."/>
            <person name="Perrotta A.R."/>
            <person name="Berdy B."/>
            <person name="Zhao S."/>
            <person name="Lieberman T.D."/>
            <person name="Swanson P.K."/>
            <person name="Smith M."/>
            <person name="Roesemann S."/>
            <person name="Alexander J.E."/>
            <person name="Rich S.A."/>
            <person name="Livny J."/>
            <person name="Vlamakis H."/>
            <person name="Clish C."/>
            <person name="Bullock K."/>
            <person name="Deik A."/>
            <person name="Scott J."/>
            <person name="Pierce K.A."/>
            <person name="Xavier R.J."/>
            <person name="Alm E.J."/>
        </authorList>
    </citation>
    <scope>NUCLEOTIDE SEQUENCE [LARGE SCALE GENOMIC DNA]</scope>
    <source>
        <strain evidence="2 4">BIOML-A1</strain>
    </source>
</reference>
<organism evidence="1 3">
    <name type="scientific">Lachnospira eligens</name>
    <dbReference type="NCBI Taxonomy" id="39485"/>
    <lineage>
        <taxon>Bacteria</taxon>
        <taxon>Bacillati</taxon>
        <taxon>Bacillota</taxon>
        <taxon>Clostridia</taxon>
        <taxon>Lachnospirales</taxon>
        <taxon>Lachnospiraceae</taxon>
        <taxon>Lachnospira</taxon>
    </lineage>
</organism>